<comment type="caution">
    <text evidence="1">The sequence shown here is derived from an EMBL/GenBank/DDBJ whole genome shotgun (WGS) entry which is preliminary data.</text>
</comment>
<reference evidence="1 2" key="1">
    <citation type="journal article" date="2016" name="Sci. Rep.">
        <title>Draft genome sequencing and secretome analysis of fungal phytopathogen Ascochyta rabiei provides insight into the necrotrophic effector repertoire.</title>
        <authorList>
            <person name="Verma S."/>
            <person name="Gazara R.K."/>
            <person name="Nizam S."/>
            <person name="Parween S."/>
            <person name="Chattopadhyay D."/>
            <person name="Verma P.K."/>
        </authorList>
    </citation>
    <scope>NUCLEOTIDE SEQUENCE [LARGE SCALE GENOMIC DNA]</scope>
    <source>
        <strain evidence="1 2">ArDII</strain>
    </source>
</reference>
<protein>
    <submittedName>
        <fullName evidence="1">Uncharacterized protein</fullName>
    </submittedName>
</protein>
<accession>A0A163JN53</accession>
<evidence type="ECO:0000313" key="2">
    <source>
        <dbReference type="Proteomes" id="UP000076837"/>
    </source>
</evidence>
<dbReference type="Proteomes" id="UP000076837">
    <property type="component" value="Unassembled WGS sequence"/>
</dbReference>
<dbReference type="EMBL" id="JYNV01000103">
    <property type="protein sequence ID" value="KZM26466.1"/>
    <property type="molecule type" value="Genomic_DNA"/>
</dbReference>
<name>A0A163JN53_DIDRA</name>
<gene>
    <name evidence="1" type="ORF">ST47_g2209</name>
</gene>
<keyword evidence="2" id="KW-1185">Reference proteome</keyword>
<proteinExistence type="predicted"/>
<evidence type="ECO:0000313" key="1">
    <source>
        <dbReference type="EMBL" id="KZM26466.1"/>
    </source>
</evidence>
<dbReference type="AlphaFoldDB" id="A0A163JN53"/>
<organism evidence="1 2">
    <name type="scientific">Didymella rabiei</name>
    <name type="common">Chickpea ascochyta blight fungus</name>
    <name type="synonym">Mycosphaerella rabiei</name>
    <dbReference type="NCBI Taxonomy" id="5454"/>
    <lineage>
        <taxon>Eukaryota</taxon>
        <taxon>Fungi</taxon>
        <taxon>Dikarya</taxon>
        <taxon>Ascomycota</taxon>
        <taxon>Pezizomycotina</taxon>
        <taxon>Dothideomycetes</taxon>
        <taxon>Pleosporomycetidae</taxon>
        <taxon>Pleosporales</taxon>
        <taxon>Pleosporineae</taxon>
        <taxon>Didymellaceae</taxon>
        <taxon>Ascochyta</taxon>
    </lineage>
</organism>
<sequence>MTINLFVYQSMRLLCAASEFGTQLFELLTPVDLSAFLFAFNITTTKKESRRYLQFWRQIFTDKAWMLWMLSQGYDVSFVGNDLITMIDWVRNPGSMNAGRRKLYLDLHLVSCVASRKYALLSDENLDFIVCEKNKCVRKFARKNNNFDQALQSGVHAKYAELTMGCNLSNNRTAPFWLDLTIVSAVKHENSCKESYYKGIRADPTMSAALWYGEKTMQEWHFSNMAGSSAMDTGVLLKIENASVFSMPMNISISKFWYITKVVMKTPTTGAYLFQQQRLFDCTEMIRKREQYLVV</sequence>